<dbReference type="AlphaFoldDB" id="A0A542VZ81"/>
<organism evidence="2 3">
    <name type="scientific">Zymomonas mobilis</name>
    <dbReference type="NCBI Taxonomy" id="542"/>
    <lineage>
        <taxon>Bacteria</taxon>
        <taxon>Pseudomonadati</taxon>
        <taxon>Pseudomonadota</taxon>
        <taxon>Alphaproteobacteria</taxon>
        <taxon>Sphingomonadales</taxon>
        <taxon>Zymomonadaceae</taxon>
        <taxon>Zymomonas</taxon>
    </lineage>
</organism>
<reference evidence="2 3" key="1">
    <citation type="submission" date="2019-06" db="EMBL/GenBank/DDBJ databases">
        <title>Genome sequencing of Zymomonas mobilis strains for genetic engineering and biofuel applications.</title>
        <authorList>
            <person name="Teravest M."/>
        </authorList>
    </citation>
    <scope>NUCLEOTIDE SEQUENCE [LARGE SCALE GENOMIC DNA]</scope>
    <source>
        <strain evidence="2 3">AN0101</strain>
    </source>
</reference>
<evidence type="ECO:0000313" key="2">
    <source>
        <dbReference type="EMBL" id="TQL16609.1"/>
    </source>
</evidence>
<evidence type="ECO:0000313" key="3">
    <source>
        <dbReference type="Proteomes" id="UP000316887"/>
    </source>
</evidence>
<proteinExistence type="predicted"/>
<gene>
    <name evidence="2" type="ORF">FBY58_0145</name>
</gene>
<dbReference type="RefSeq" id="WP_141918979.1">
    <property type="nucleotide sequence ID" value="NZ_VFOF01000001.1"/>
</dbReference>
<feature type="transmembrane region" description="Helical" evidence="1">
    <location>
        <begin position="18"/>
        <end position="37"/>
    </location>
</feature>
<dbReference type="EMBL" id="VFOF01000001">
    <property type="protein sequence ID" value="TQL16609.1"/>
    <property type="molecule type" value="Genomic_DNA"/>
</dbReference>
<protein>
    <submittedName>
        <fullName evidence="2">Uncharacterized protein</fullName>
    </submittedName>
</protein>
<keyword evidence="1" id="KW-1133">Transmembrane helix</keyword>
<accession>A0A542VZ81</accession>
<dbReference type="Proteomes" id="UP000316887">
    <property type="component" value="Unassembled WGS sequence"/>
</dbReference>
<sequence>MLILNYIKDVMLNDKKPIWVTILFSVITLCVSSYFTYQFAPKLNLKSKIDETRREHFSEITKKLNEEILDLLQKSRHLDEALEKNDYIQAEKNRNECLDSINKLQWVLVDIKAQLRDDLEKSEVNQLGSSLDNLKNTIDLSVKVQNQNDISNAMGDFTVCTKNVLDELYKESSLK</sequence>
<evidence type="ECO:0000256" key="1">
    <source>
        <dbReference type="SAM" id="Phobius"/>
    </source>
</evidence>
<keyword evidence="1" id="KW-0812">Transmembrane</keyword>
<comment type="caution">
    <text evidence="2">The sequence shown here is derived from an EMBL/GenBank/DDBJ whole genome shotgun (WGS) entry which is preliminary data.</text>
</comment>
<name>A0A542VZ81_ZYMMB</name>
<keyword evidence="1" id="KW-0472">Membrane</keyword>